<sequence length="106" mass="11764">MTRATFKSSLHLTIARHKTATVRKGVEPASKEQWNLDSNQQYSGLELKNPPQADANLGPEDLNNEECIIYSENEQETRNWDSNVLCASSGPITPALASTKFKPMAM</sequence>
<name>A0A4Y2AIN6_ARAVE</name>
<gene>
    <name evidence="1" type="ORF">AVEN_18253_1</name>
</gene>
<proteinExistence type="predicted"/>
<protein>
    <submittedName>
        <fullName evidence="1">Uncharacterized protein</fullName>
    </submittedName>
</protein>
<comment type="caution">
    <text evidence="1">The sequence shown here is derived from an EMBL/GenBank/DDBJ whole genome shotgun (WGS) entry which is preliminary data.</text>
</comment>
<evidence type="ECO:0000313" key="2">
    <source>
        <dbReference type="Proteomes" id="UP000499080"/>
    </source>
</evidence>
<dbReference type="EMBL" id="BGPR01000019">
    <property type="protein sequence ID" value="GBL79731.1"/>
    <property type="molecule type" value="Genomic_DNA"/>
</dbReference>
<accession>A0A4Y2AIN6</accession>
<organism evidence="1 2">
    <name type="scientific">Araneus ventricosus</name>
    <name type="common">Orbweaver spider</name>
    <name type="synonym">Epeira ventricosa</name>
    <dbReference type="NCBI Taxonomy" id="182803"/>
    <lineage>
        <taxon>Eukaryota</taxon>
        <taxon>Metazoa</taxon>
        <taxon>Ecdysozoa</taxon>
        <taxon>Arthropoda</taxon>
        <taxon>Chelicerata</taxon>
        <taxon>Arachnida</taxon>
        <taxon>Araneae</taxon>
        <taxon>Araneomorphae</taxon>
        <taxon>Entelegynae</taxon>
        <taxon>Araneoidea</taxon>
        <taxon>Araneidae</taxon>
        <taxon>Araneus</taxon>
    </lineage>
</organism>
<reference evidence="1 2" key="1">
    <citation type="journal article" date="2019" name="Sci. Rep.">
        <title>Orb-weaving spider Araneus ventricosus genome elucidates the spidroin gene catalogue.</title>
        <authorList>
            <person name="Kono N."/>
            <person name="Nakamura H."/>
            <person name="Ohtoshi R."/>
            <person name="Moran D.A.P."/>
            <person name="Shinohara A."/>
            <person name="Yoshida Y."/>
            <person name="Fujiwara M."/>
            <person name="Mori M."/>
            <person name="Tomita M."/>
            <person name="Arakawa K."/>
        </authorList>
    </citation>
    <scope>NUCLEOTIDE SEQUENCE [LARGE SCALE GENOMIC DNA]</scope>
</reference>
<evidence type="ECO:0000313" key="1">
    <source>
        <dbReference type="EMBL" id="GBL79731.1"/>
    </source>
</evidence>
<dbReference type="AlphaFoldDB" id="A0A4Y2AIN6"/>
<keyword evidence="2" id="KW-1185">Reference proteome</keyword>
<dbReference type="Proteomes" id="UP000499080">
    <property type="component" value="Unassembled WGS sequence"/>
</dbReference>